<gene>
    <name evidence="1" type="ORF">BcepSauron_080</name>
</gene>
<keyword evidence="2" id="KW-1185">Reference proteome</keyword>
<evidence type="ECO:0000313" key="1">
    <source>
        <dbReference type="EMBL" id="QBQ74460.1"/>
    </source>
</evidence>
<evidence type="ECO:0000313" key="2">
    <source>
        <dbReference type="Proteomes" id="UP000301424"/>
    </source>
</evidence>
<reference evidence="1 2" key="1">
    <citation type="submission" date="2019-02" db="EMBL/GenBank/DDBJ databases">
        <title>Complete genome sequence of Burkholderia cenocepacia phage BcepSauron.</title>
        <authorList>
            <person name="Park K."/>
            <person name="Gonzalez C."/>
            <person name="Liu M."/>
            <person name="Gill J."/>
        </authorList>
    </citation>
    <scope>NUCLEOTIDE SEQUENCE [LARGE SCALE GENOMIC DNA]</scope>
</reference>
<protein>
    <submittedName>
        <fullName evidence="1">Uncharacterized protein</fullName>
    </submittedName>
</protein>
<dbReference type="EMBL" id="MK552141">
    <property type="protein sequence ID" value="QBQ74460.1"/>
    <property type="molecule type" value="Genomic_DNA"/>
</dbReference>
<dbReference type="Proteomes" id="UP000301424">
    <property type="component" value="Segment"/>
</dbReference>
<organism evidence="1 2">
    <name type="scientific">Burkholderia phage BcepSauron</name>
    <dbReference type="NCBI Taxonomy" id="2530033"/>
    <lineage>
        <taxon>Viruses</taxon>
        <taxon>Duplodnaviria</taxon>
        <taxon>Heunggongvirae</taxon>
        <taxon>Uroviricota</taxon>
        <taxon>Caudoviricetes</taxon>
        <taxon>Sarumanvirus</taxon>
        <taxon>Sarumanvirus bcepsauron</taxon>
    </lineage>
</organism>
<accession>A0A482MN02</accession>
<name>A0A482MN02_9CAUD</name>
<sequence>MASTTIEPIDYLVFAGFQQRFQQTFDCAKTAFVNSNDKAVVMERLFGKGNKNFSYPYAFFEVKKVSENTESYNPHNLMRRGMFVNVNSGSTVQTVRVIPTDFEIEITYVTNQFQSVEQGSVMAFARRWLLARRGGYLKSSVQYGRLKFGVGVTLDSSITTPSLGNVTETETAFGVVVSATIHGYSSEPVLGEIGVINTINVLNDDGIPVVHEPKLQAGERLGGTQFLAFPDRS</sequence>
<proteinExistence type="predicted"/>